<dbReference type="OrthoDB" id="2985542at2"/>
<dbReference type="InterPro" id="IPR001460">
    <property type="entry name" value="PCN-bd_Tpept"/>
</dbReference>
<proteinExistence type="inferred from homology"/>
<dbReference type="EMBL" id="MJAT01000037">
    <property type="protein sequence ID" value="OEH84606.1"/>
    <property type="molecule type" value="Genomic_DNA"/>
</dbReference>
<accession>A0A1E5L3E8</accession>
<comment type="similarity">
    <text evidence="2">Belongs to the transpeptidase family.</text>
</comment>
<comment type="caution">
    <text evidence="6">The sequence shown here is derived from an EMBL/GenBank/DDBJ whole genome shotgun (WGS) entry which is preliminary data.</text>
</comment>
<dbReference type="Gene3D" id="3.40.710.10">
    <property type="entry name" value="DD-peptidase/beta-lactamase superfamily"/>
    <property type="match status" value="1"/>
</dbReference>
<dbReference type="SUPFAM" id="SSF56601">
    <property type="entry name" value="beta-lactamase/transpeptidase-like"/>
    <property type="match status" value="1"/>
</dbReference>
<dbReference type="InterPro" id="IPR005311">
    <property type="entry name" value="PBP_dimer"/>
</dbReference>
<evidence type="ECO:0000259" key="4">
    <source>
        <dbReference type="Pfam" id="PF00905"/>
    </source>
</evidence>
<evidence type="ECO:0008006" key="8">
    <source>
        <dbReference type="Google" id="ProtNLM"/>
    </source>
</evidence>
<keyword evidence="3" id="KW-0472">Membrane</keyword>
<dbReference type="GO" id="GO:0005886">
    <property type="term" value="C:plasma membrane"/>
    <property type="evidence" value="ECO:0007669"/>
    <property type="project" value="TreeGrafter"/>
</dbReference>
<dbReference type="SUPFAM" id="SSF56519">
    <property type="entry name" value="Penicillin binding protein dimerisation domain"/>
    <property type="match status" value="1"/>
</dbReference>
<dbReference type="GO" id="GO:0071555">
    <property type="term" value="P:cell wall organization"/>
    <property type="evidence" value="ECO:0007669"/>
    <property type="project" value="TreeGrafter"/>
</dbReference>
<name>A0A1E5L3E8_9FIRM</name>
<dbReference type="Pfam" id="PF03717">
    <property type="entry name" value="PBP_dimer"/>
    <property type="match status" value="1"/>
</dbReference>
<dbReference type="GO" id="GO:0071972">
    <property type="term" value="F:peptidoglycan L,D-transpeptidase activity"/>
    <property type="evidence" value="ECO:0007669"/>
    <property type="project" value="TreeGrafter"/>
</dbReference>
<dbReference type="Pfam" id="PF00905">
    <property type="entry name" value="Transpeptidase"/>
    <property type="match status" value="1"/>
</dbReference>
<dbReference type="PANTHER" id="PTHR30627:SF24">
    <property type="entry name" value="PENICILLIN-BINDING PROTEIN 4B"/>
    <property type="match status" value="1"/>
</dbReference>
<evidence type="ECO:0000313" key="6">
    <source>
        <dbReference type="EMBL" id="OEH84606.1"/>
    </source>
</evidence>
<dbReference type="RefSeq" id="WP_069703033.1">
    <property type="nucleotide sequence ID" value="NZ_MJAT01000037.1"/>
</dbReference>
<protein>
    <recommendedName>
        <fullName evidence="8">Penicillin-binding protein transpeptidase domain-containing protein</fullName>
    </recommendedName>
</protein>
<evidence type="ECO:0000256" key="2">
    <source>
        <dbReference type="ARBA" id="ARBA00007171"/>
    </source>
</evidence>
<reference evidence="6 7" key="1">
    <citation type="submission" date="2016-09" db="EMBL/GenBank/DDBJ databases">
        <title>Desulfuribacillus arsenicus sp. nov., an obligately anaerobic, dissimilatory arsenic- and antimonate-reducing bacterium isolated from anoxic sediments.</title>
        <authorList>
            <person name="Abin C.A."/>
            <person name="Hollibaugh J.T."/>
        </authorList>
    </citation>
    <scope>NUCLEOTIDE SEQUENCE [LARGE SCALE GENOMIC DNA]</scope>
    <source>
        <strain evidence="6 7">MLFW-2</strain>
    </source>
</reference>
<feature type="domain" description="Penicillin-binding protein transpeptidase" evidence="4">
    <location>
        <begin position="282"/>
        <end position="589"/>
    </location>
</feature>
<dbReference type="InterPro" id="IPR012338">
    <property type="entry name" value="Beta-lactam/transpept-like"/>
</dbReference>
<evidence type="ECO:0000313" key="7">
    <source>
        <dbReference type="Proteomes" id="UP000095255"/>
    </source>
</evidence>
<dbReference type="Proteomes" id="UP000095255">
    <property type="component" value="Unassembled WGS sequence"/>
</dbReference>
<comment type="subcellular location">
    <subcellularLocation>
        <location evidence="1">Membrane</location>
    </subcellularLocation>
</comment>
<gene>
    <name evidence="6" type="ORF">BHU72_08915</name>
</gene>
<dbReference type="Gene3D" id="3.90.1310.10">
    <property type="entry name" value="Penicillin-binding protein 2a (Domain 2)"/>
    <property type="match status" value="1"/>
</dbReference>
<sequence length="596" mass="67775">MDWNNDLHRKNIRRLVSLLFSFSILLTIILAHIGYIQLFAKNDYQGINLVSKSIEQRSRSVTLDIGRGDILDRKGLSFTGFEREAILVLPKRKEQLALEKKQIEELASILTIDEALLFNRFATIRLPELLKINQKVVYINEAQKQKIEALKLSGIFFADHKERYTDEMIARHVVGFIGQDPSLLQAKYKKYIENGVFSERDLVGKSGLERTYELDVKSEGDSRISYYIYQDRNQQLHPYYGLGIRLYENDNPYRPAKIVTTLDFEMQQSAERLLDSYQVEKGSIVVQDMENGDVLVMASRPNYNPNQIEIEKYNDTKNRAVAALFPGSVFKIVIAAAALEEGIVSLQDRFDCEGHLEFANGEKLKCWKEHGHLSLIDAFAESCNVTFAKLAIEIGRDKIEKYAQAFGLGSTISYYDSNRGIPQIYQEEHGQIFRIEGKNEQLIANTAIGQQDVQITPLQASNMLVTIMNHGRIYQPRLVQEIRGKNGYLIQAYHTQYKTPGLISRHTFYQLSKLLEAVVQKGTATTIGEAGILAGGKTGTAEIGKTGNVHRWFVAYYPANKPKYSISIVVEDVRSYEQIGTPTNLFKDFIINTLNQ</sequence>
<dbReference type="PANTHER" id="PTHR30627">
    <property type="entry name" value="PEPTIDOGLYCAN D,D-TRANSPEPTIDASE"/>
    <property type="match status" value="1"/>
</dbReference>
<evidence type="ECO:0000256" key="1">
    <source>
        <dbReference type="ARBA" id="ARBA00004370"/>
    </source>
</evidence>
<evidence type="ECO:0000259" key="5">
    <source>
        <dbReference type="Pfam" id="PF03717"/>
    </source>
</evidence>
<organism evidence="6 7">
    <name type="scientific">Desulfuribacillus stibiiarsenatis</name>
    <dbReference type="NCBI Taxonomy" id="1390249"/>
    <lineage>
        <taxon>Bacteria</taxon>
        <taxon>Bacillati</taxon>
        <taxon>Bacillota</taxon>
        <taxon>Desulfuribacillia</taxon>
        <taxon>Desulfuribacillales</taxon>
        <taxon>Desulfuribacillaceae</taxon>
        <taxon>Desulfuribacillus</taxon>
    </lineage>
</organism>
<feature type="domain" description="Penicillin-binding protein dimerisation" evidence="5">
    <location>
        <begin position="67"/>
        <end position="215"/>
    </location>
</feature>
<dbReference type="AlphaFoldDB" id="A0A1E5L3E8"/>
<keyword evidence="7" id="KW-1185">Reference proteome</keyword>
<dbReference type="InterPro" id="IPR050515">
    <property type="entry name" value="Beta-lactam/transpept"/>
</dbReference>
<dbReference type="GO" id="GO:0008658">
    <property type="term" value="F:penicillin binding"/>
    <property type="evidence" value="ECO:0007669"/>
    <property type="project" value="InterPro"/>
</dbReference>
<dbReference type="InterPro" id="IPR036138">
    <property type="entry name" value="PBP_dimer_sf"/>
</dbReference>
<evidence type="ECO:0000256" key="3">
    <source>
        <dbReference type="ARBA" id="ARBA00023136"/>
    </source>
</evidence>
<dbReference type="STRING" id="1390249.BHU72_08915"/>